<reference evidence="2 3" key="1">
    <citation type="journal article" date="2016" name="Sci. Rep.">
        <title>The Dendrobium catenatum Lindl. genome sequence provides insights into polysaccharide synthase, floral development and adaptive evolution.</title>
        <authorList>
            <person name="Zhang G.Q."/>
            <person name="Xu Q."/>
            <person name="Bian C."/>
            <person name="Tsai W.C."/>
            <person name="Yeh C.M."/>
            <person name="Liu K.W."/>
            <person name="Yoshida K."/>
            <person name="Zhang L.S."/>
            <person name="Chang S.B."/>
            <person name="Chen F."/>
            <person name="Shi Y."/>
            <person name="Su Y.Y."/>
            <person name="Zhang Y.Q."/>
            <person name="Chen L.J."/>
            <person name="Yin Y."/>
            <person name="Lin M."/>
            <person name="Huang H."/>
            <person name="Deng H."/>
            <person name="Wang Z.W."/>
            <person name="Zhu S.L."/>
            <person name="Zhao X."/>
            <person name="Deng C."/>
            <person name="Niu S.C."/>
            <person name="Huang J."/>
            <person name="Wang M."/>
            <person name="Liu G.H."/>
            <person name="Yang H.J."/>
            <person name="Xiao X.J."/>
            <person name="Hsiao Y.Y."/>
            <person name="Wu W.L."/>
            <person name="Chen Y.Y."/>
            <person name="Mitsuda N."/>
            <person name="Ohme-Takagi M."/>
            <person name="Luo Y.B."/>
            <person name="Van de Peer Y."/>
            <person name="Liu Z.J."/>
        </authorList>
    </citation>
    <scope>NUCLEOTIDE SEQUENCE [LARGE SCALE GENOMIC DNA]</scope>
    <source>
        <tissue evidence="2">The whole plant</tissue>
    </source>
</reference>
<evidence type="ECO:0000313" key="2">
    <source>
        <dbReference type="EMBL" id="PKU72557.1"/>
    </source>
</evidence>
<dbReference type="SUPFAM" id="SSF53098">
    <property type="entry name" value="Ribonuclease H-like"/>
    <property type="match status" value="1"/>
</dbReference>
<name>A0A2I0WA70_9ASPA</name>
<protein>
    <submittedName>
        <fullName evidence="2">Ribonuclease H protein</fullName>
    </submittedName>
</protein>
<dbReference type="InterPro" id="IPR036397">
    <property type="entry name" value="RNaseH_sf"/>
</dbReference>
<dbReference type="PANTHER" id="PTHR47723">
    <property type="entry name" value="OS05G0353850 PROTEIN"/>
    <property type="match status" value="1"/>
</dbReference>
<dbReference type="InterPro" id="IPR012337">
    <property type="entry name" value="RNaseH-like_sf"/>
</dbReference>
<dbReference type="InterPro" id="IPR044730">
    <property type="entry name" value="RNase_H-like_dom_plant"/>
</dbReference>
<evidence type="ECO:0000259" key="1">
    <source>
        <dbReference type="Pfam" id="PF13456"/>
    </source>
</evidence>
<dbReference type="PANTHER" id="PTHR47723:SF19">
    <property type="entry name" value="POLYNUCLEOTIDYL TRANSFERASE, RIBONUCLEASE H-LIKE SUPERFAMILY PROTEIN"/>
    <property type="match status" value="1"/>
</dbReference>
<evidence type="ECO:0000313" key="3">
    <source>
        <dbReference type="Proteomes" id="UP000233837"/>
    </source>
</evidence>
<organism evidence="2 3">
    <name type="scientific">Dendrobium catenatum</name>
    <dbReference type="NCBI Taxonomy" id="906689"/>
    <lineage>
        <taxon>Eukaryota</taxon>
        <taxon>Viridiplantae</taxon>
        <taxon>Streptophyta</taxon>
        <taxon>Embryophyta</taxon>
        <taxon>Tracheophyta</taxon>
        <taxon>Spermatophyta</taxon>
        <taxon>Magnoliopsida</taxon>
        <taxon>Liliopsida</taxon>
        <taxon>Asparagales</taxon>
        <taxon>Orchidaceae</taxon>
        <taxon>Epidendroideae</taxon>
        <taxon>Malaxideae</taxon>
        <taxon>Dendrobiinae</taxon>
        <taxon>Dendrobium</taxon>
    </lineage>
</organism>
<dbReference type="InterPro" id="IPR002156">
    <property type="entry name" value="RNaseH_domain"/>
</dbReference>
<reference evidence="2 3" key="2">
    <citation type="journal article" date="2017" name="Nature">
        <title>The Apostasia genome and the evolution of orchids.</title>
        <authorList>
            <person name="Zhang G.Q."/>
            <person name="Liu K.W."/>
            <person name="Li Z."/>
            <person name="Lohaus R."/>
            <person name="Hsiao Y.Y."/>
            <person name="Niu S.C."/>
            <person name="Wang J.Y."/>
            <person name="Lin Y.C."/>
            <person name="Xu Q."/>
            <person name="Chen L.J."/>
            <person name="Yoshida K."/>
            <person name="Fujiwara S."/>
            <person name="Wang Z.W."/>
            <person name="Zhang Y.Q."/>
            <person name="Mitsuda N."/>
            <person name="Wang M."/>
            <person name="Liu G.H."/>
            <person name="Pecoraro L."/>
            <person name="Huang H.X."/>
            <person name="Xiao X.J."/>
            <person name="Lin M."/>
            <person name="Wu X.Y."/>
            <person name="Wu W.L."/>
            <person name="Chen Y.Y."/>
            <person name="Chang S.B."/>
            <person name="Sakamoto S."/>
            <person name="Ohme-Takagi M."/>
            <person name="Yagi M."/>
            <person name="Zeng S.J."/>
            <person name="Shen C.Y."/>
            <person name="Yeh C.M."/>
            <person name="Luo Y.B."/>
            <person name="Tsai W.C."/>
            <person name="Van de Peer Y."/>
            <person name="Liu Z.J."/>
        </authorList>
    </citation>
    <scope>NUCLEOTIDE SEQUENCE [LARGE SCALE GENOMIC DNA]</scope>
    <source>
        <tissue evidence="2">The whole plant</tissue>
    </source>
</reference>
<dbReference type="InterPro" id="IPR053151">
    <property type="entry name" value="RNase_H-like"/>
</dbReference>
<dbReference type="Gene3D" id="3.30.420.10">
    <property type="entry name" value="Ribonuclease H-like superfamily/Ribonuclease H"/>
    <property type="match status" value="1"/>
</dbReference>
<keyword evidence="3" id="KW-1185">Reference proteome</keyword>
<gene>
    <name evidence="2" type="ORF">MA16_Dca008614</name>
</gene>
<dbReference type="GO" id="GO:0004523">
    <property type="term" value="F:RNA-DNA hybrid ribonuclease activity"/>
    <property type="evidence" value="ECO:0007669"/>
    <property type="project" value="InterPro"/>
</dbReference>
<dbReference type="GO" id="GO:0003676">
    <property type="term" value="F:nucleic acid binding"/>
    <property type="evidence" value="ECO:0007669"/>
    <property type="project" value="InterPro"/>
</dbReference>
<dbReference type="Pfam" id="PF13456">
    <property type="entry name" value="RVT_3"/>
    <property type="match status" value="1"/>
</dbReference>
<dbReference type="EMBL" id="KZ502819">
    <property type="protein sequence ID" value="PKU72557.1"/>
    <property type="molecule type" value="Genomic_DNA"/>
</dbReference>
<dbReference type="AlphaFoldDB" id="A0A2I0WA70"/>
<dbReference type="Proteomes" id="UP000233837">
    <property type="component" value="Unassembled WGS sequence"/>
</dbReference>
<dbReference type="STRING" id="906689.A0A2I0WA70"/>
<accession>A0A2I0WA70</accession>
<sequence length="215" mass="24020">MSLITQIKDKVRCIYGAKLITFNYFHRYHHLAKAFDIAVEASFLLPPNRILVRWIKSSSGYYKLNIDGAFSNLKVGCGGIIQDCRGNTIMAFAGPSVIRTACLAEILALKYGLNLCNTLGITNVWIELDAQTILHYISGEGSANPLYFYIIREIKFLLSSFNFILSHIQREGNVAADFLADLGGNLNDFMEFTSTYLPPKLVGINHLDQVGTPYI</sequence>
<dbReference type="CDD" id="cd06222">
    <property type="entry name" value="RNase_H_like"/>
    <property type="match status" value="1"/>
</dbReference>
<feature type="domain" description="RNase H type-1" evidence="1">
    <location>
        <begin position="65"/>
        <end position="181"/>
    </location>
</feature>
<proteinExistence type="predicted"/>